<reference evidence="3" key="1">
    <citation type="submission" date="2020-11" db="EMBL/GenBank/DDBJ databases">
        <authorList>
            <person name="Tran Van P."/>
        </authorList>
    </citation>
    <scope>NUCLEOTIDE SEQUENCE</scope>
</reference>
<gene>
    <name evidence="3" type="ORF">DSTB1V02_LOCUS6618</name>
</gene>
<dbReference type="EMBL" id="CAJPEV010001233">
    <property type="protein sequence ID" value="CAG0891519.1"/>
    <property type="molecule type" value="Genomic_DNA"/>
</dbReference>
<dbReference type="PANTHER" id="PTHR22803">
    <property type="entry name" value="MANNOSE, PHOSPHOLIPASE, LECTIN RECEPTOR RELATED"/>
    <property type="match status" value="1"/>
</dbReference>
<keyword evidence="4" id="KW-1185">Reference proteome</keyword>
<dbReference type="Gene3D" id="3.10.100.10">
    <property type="entry name" value="Mannose-Binding Protein A, subunit A"/>
    <property type="match status" value="1"/>
</dbReference>
<evidence type="ECO:0000313" key="3">
    <source>
        <dbReference type="EMBL" id="CAD7246772.1"/>
    </source>
</evidence>
<evidence type="ECO:0000256" key="1">
    <source>
        <dbReference type="SAM" id="SignalP"/>
    </source>
</evidence>
<dbReference type="InterPro" id="IPR001304">
    <property type="entry name" value="C-type_lectin-like"/>
</dbReference>
<keyword evidence="1" id="KW-0732">Signal</keyword>
<dbReference type="Proteomes" id="UP000677054">
    <property type="component" value="Unassembled WGS sequence"/>
</dbReference>
<dbReference type="Pfam" id="PF00059">
    <property type="entry name" value="Lectin_C"/>
    <property type="match status" value="1"/>
</dbReference>
<dbReference type="AlphaFoldDB" id="A0A7R8XFE3"/>
<organism evidence="3">
    <name type="scientific">Darwinula stevensoni</name>
    <dbReference type="NCBI Taxonomy" id="69355"/>
    <lineage>
        <taxon>Eukaryota</taxon>
        <taxon>Metazoa</taxon>
        <taxon>Ecdysozoa</taxon>
        <taxon>Arthropoda</taxon>
        <taxon>Crustacea</taxon>
        <taxon>Oligostraca</taxon>
        <taxon>Ostracoda</taxon>
        <taxon>Podocopa</taxon>
        <taxon>Podocopida</taxon>
        <taxon>Darwinulocopina</taxon>
        <taxon>Darwinuloidea</taxon>
        <taxon>Darwinulidae</taxon>
        <taxon>Darwinula</taxon>
    </lineage>
</organism>
<dbReference type="EMBL" id="LR900750">
    <property type="protein sequence ID" value="CAD7246772.1"/>
    <property type="molecule type" value="Genomic_DNA"/>
</dbReference>
<proteinExistence type="predicted"/>
<name>A0A7R8XFE3_9CRUS</name>
<sequence>MSGVHFLVLLFHASRESVKGVIIQGKYYDLLPEVTNASILSPLKEASVERPLLCAALCKRYARTLGAPVRIPASAFLSPAFDFRSILLDSERDPVCSIYTVGMEGGDELTCRLGGPNSQVGAAVGTTSKLYLNSARVPQDYVFGMVTSGKIYFLKKLLANYNYTNAKAACEAGGGQLAMDNRGDDWHNYIKAYITVHYWIGGDDLNPSLIYTWRDGSLMSQPKSYWCTSQPDRHNHCASMRGAPANTTDTSQLCWDDVACASQIPSLCEIGIP</sequence>
<feature type="domain" description="C-type lectin" evidence="2">
    <location>
        <begin position="147"/>
        <end position="269"/>
    </location>
</feature>
<dbReference type="OrthoDB" id="441660at2759"/>
<evidence type="ECO:0000313" key="4">
    <source>
        <dbReference type="Proteomes" id="UP000677054"/>
    </source>
</evidence>
<dbReference type="InterPro" id="IPR016186">
    <property type="entry name" value="C-type_lectin-like/link_sf"/>
</dbReference>
<feature type="signal peptide" evidence="1">
    <location>
        <begin position="1"/>
        <end position="20"/>
    </location>
</feature>
<dbReference type="InterPro" id="IPR016187">
    <property type="entry name" value="CTDL_fold"/>
</dbReference>
<accession>A0A7R8XFE3</accession>
<dbReference type="InterPro" id="IPR050111">
    <property type="entry name" value="C-type_lectin/snaclec_domain"/>
</dbReference>
<dbReference type="CDD" id="cd00037">
    <property type="entry name" value="CLECT"/>
    <property type="match status" value="1"/>
</dbReference>
<dbReference type="SUPFAM" id="SSF56436">
    <property type="entry name" value="C-type lectin-like"/>
    <property type="match status" value="1"/>
</dbReference>
<dbReference type="PROSITE" id="PS50041">
    <property type="entry name" value="C_TYPE_LECTIN_2"/>
    <property type="match status" value="1"/>
</dbReference>
<dbReference type="SMART" id="SM00034">
    <property type="entry name" value="CLECT"/>
    <property type="match status" value="1"/>
</dbReference>
<evidence type="ECO:0000259" key="2">
    <source>
        <dbReference type="PROSITE" id="PS50041"/>
    </source>
</evidence>
<protein>
    <recommendedName>
        <fullName evidence="2">C-type lectin domain-containing protein</fullName>
    </recommendedName>
</protein>
<feature type="chain" id="PRO_5036209192" description="C-type lectin domain-containing protein" evidence="1">
    <location>
        <begin position="21"/>
        <end position="273"/>
    </location>
</feature>